<evidence type="ECO:0000313" key="20">
    <source>
        <dbReference type="Proteomes" id="UP000319257"/>
    </source>
</evidence>
<dbReference type="OrthoDB" id="60033at2759"/>
<dbReference type="InterPro" id="IPR036890">
    <property type="entry name" value="HATPase_C_sf"/>
</dbReference>
<dbReference type="SUPFAM" id="SSF55874">
    <property type="entry name" value="ATPase domain of HSP90 chaperone/DNA topoisomerase II/histidine kinase"/>
    <property type="match status" value="1"/>
</dbReference>
<feature type="compositionally biased region" description="Low complexity" evidence="15">
    <location>
        <begin position="2497"/>
        <end position="2510"/>
    </location>
</feature>
<dbReference type="FunFam" id="1.10.510.10:FF:000579">
    <property type="entry name" value="Sensor histidine kinase/response regulator, putative"/>
    <property type="match status" value="1"/>
</dbReference>
<evidence type="ECO:0000256" key="7">
    <source>
        <dbReference type="ARBA" id="ARBA00022692"/>
    </source>
</evidence>
<evidence type="ECO:0000256" key="15">
    <source>
        <dbReference type="SAM" id="MobiDB-lite"/>
    </source>
</evidence>
<keyword evidence="9" id="KW-0418">Kinase</keyword>
<proteinExistence type="predicted"/>
<dbReference type="SUPFAM" id="SSF47384">
    <property type="entry name" value="Homodimeric domain of signal transducing histidine kinase"/>
    <property type="match status" value="1"/>
</dbReference>
<dbReference type="FunFam" id="1.10.287.130:FF:000003">
    <property type="entry name" value="Histidine kinase"/>
    <property type="match status" value="1"/>
</dbReference>
<dbReference type="SUPFAM" id="SSF52172">
    <property type="entry name" value="CheY-like"/>
    <property type="match status" value="1"/>
</dbReference>
<dbReference type="InterPro" id="IPR011009">
    <property type="entry name" value="Kinase-like_dom_sf"/>
</dbReference>
<feature type="region of interest" description="Disordered" evidence="15">
    <location>
        <begin position="2208"/>
        <end position="2242"/>
    </location>
</feature>
<dbReference type="InterPro" id="IPR005467">
    <property type="entry name" value="His_kinase_dom"/>
</dbReference>
<dbReference type="PANTHER" id="PTHR43047">
    <property type="entry name" value="TWO-COMPONENT HISTIDINE PROTEIN KINASE"/>
    <property type="match status" value="1"/>
</dbReference>
<evidence type="ECO:0000256" key="10">
    <source>
        <dbReference type="ARBA" id="ARBA00022840"/>
    </source>
</evidence>
<dbReference type="Gene3D" id="1.10.287.130">
    <property type="match status" value="1"/>
</dbReference>
<feature type="region of interest" description="Disordered" evidence="15">
    <location>
        <begin position="94"/>
        <end position="113"/>
    </location>
</feature>
<feature type="coiled-coil region" evidence="14">
    <location>
        <begin position="1923"/>
        <end position="1971"/>
    </location>
</feature>
<dbReference type="PRINTS" id="PR00344">
    <property type="entry name" value="BCTRLSENSOR"/>
</dbReference>
<evidence type="ECO:0000256" key="11">
    <source>
        <dbReference type="ARBA" id="ARBA00022989"/>
    </source>
</evidence>
<comment type="subcellular location">
    <subcellularLocation>
        <location evidence="2">Cell membrane</location>
        <topology evidence="2">Multi-pass membrane protein</topology>
    </subcellularLocation>
</comment>
<feature type="compositionally biased region" description="Polar residues" evidence="15">
    <location>
        <begin position="475"/>
        <end position="485"/>
    </location>
</feature>
<dbReference type="STRING" id="1093900.A0A507ALA3"/>
<evidence type="ECO:0000259" key="16">
    <source>
        <dbReference type="PROSITE" id="PS50011"/>
    </source>
</evidence>
<evidence type="ECO:0000256" key="14">
    <source>
        <dbReference type="SAM" id="Coils"/>
    </source>
</evidence>
<feature type="compositionally biased region" description="Polar residues" evidence="15">
    <location>
        <begin position="2484"/>
        <end position="2494"/>
    </location>
</feature>
<dbReference type="SUPFAM" id="SSF48452">
    <property type="entry name" value="TPR-like"/>
    <property type="match status" value="1"/>
</dbReference>
<feature type="domain" description="Response regulatory" evidence="18">
    <location>
        <begin position="2260"/>
        <end position="2384"/>
    </location>
</feature>
<keyword evidence="7" id="KW-0812">Transmembrane</keyword>
<dbReference type="SMART" id="SM00388">
    <property type="entry name" value="HisKA"/>
    <property type="match status" value="1"/>
</dbReference>
<dbReference type="Pfam" id="PF00072">
    <property type="entry name" value="Response_reg"/>
    <property type="match status" value="1"/>
</dbReference>
<dbReference type="PANTHER" id="PTHR43047:SF46">
    <property type="entry name" value="HISTIDINE KINASE_RESPONSE REGULATOR, PUTATIVE (AFU_ORTHOLOGUE AFUA_3G12550)-RELATED"/>
    <property type="match status" value="1"/>
</dbReference>
<dbReference type="InterPro" id="IPR027417">
    <property type="entry name" value="P-loop_NTPase"/>
</dbReference>
<dbReference type="InterPro" id="IPR000719">
    <property type="entry name" value="Prot_kinase_dom"/>
</dbReference>
<dbReference type="PROSITE" id="PS50011">
    <property type="entry name" value="PROTEIN_KINASE_DOM"/>
    <property type="match status" value="1"/>
</dbReference>
<dbReference type="CDD" id="cd16922">
    <property type="entry name" value="HATPase_EvgS-ArcB-TorS-like"/>
    <property type="match status" value="1"/>
</dbReference>
<dbReference type="RefSeq" id="XP_030989588.1">
    <property type="nucleotide sequence ID" value="XM_031133071.1"/>
</dbReference>
<dbReference type="Proteomes" id="UP000319257">
    <property type="component" value="Unassembled WGS sequence"/>
</dbReference>
<feature type="domain" description="Protein kinase" evidence="16">
    <location>
        <begin position="48"/>
        <end position="408"/>
    </location>
</feature>
<dbReference type="InterPro" id="IPR011006">
    <property type="entry name" value="CheY-like_superfamily"/>
</dbReference>
<dbReference type="Gene3D" id="3.30.450.40">
    <property type="match status" value="1"/>
</dbReference>
<dbReference type="EC" id="2.7.13.3" evidence="3"/>
<comment type="caution">
    <text evidence="19">The sequence shown here is derived from an EMBL/GenBank/DDBJ whole genome shotgun (WGS) entry which is preliminary data.</text>
</comment>
<evidence type="ECO:0000256" key="2">
    <source>
        <dbReference type="ARBA" id="ARBA00004651"/>
    </source>
</evidence>
<sequence>MDGSVVMTDESIDPPARLFERLRLIPGFAWDESRPLFHSSYDSWLGSVSDLVTLIRHVFGTRFVSLYATAPSAPSAALSPSANSAASPSSIAKLTSSRASPADPSALPDANSEVPVVSPPINAADAAGSALAEEPIIARVSLNVLREERTFHTSKSLSTTADPEGEHLVKPIDLVQLSPQQGDRGVYVVAIYQDPGPNALPKLLDLGPAFYYARKGPEGYEAYRKGFFELDPPISLQNFLDFAIGATQCLEMIHHGLGLTHGEIRGDAFHYNVETGKVKLVSFGSGLRSFEHGLTSTGWSVLSKELGAKNKLLYISPEQTGRMPAEPDSRTDIYSTGVLFWSLLTQQPVFEGDTALDIVQGVLGRRIPNVSAVRLDVPDALGRIIQKCTSKNVAERYQSASGLRHDLVRVQEFLGGGDWLALKEWQIASKDVSSFFMMPAIMIGRDKERDQLVQVIERVAKSHSMNHPPAGNRFSDGSSLSNSNEFLDGADVSSEGASSGEGGNRRSGSFTQTVSSDPKWRSGLFPSSHPADSQTLSSDTLSSGNSGTPGFRMPQRAWERHQPLPFDTRSLTDSVNTGSDSGRYSAAMESSASLSKQLGSAKFRRRGHCEIVTVEGSAGLGKSCLVQSVLAEARRRGYCATAKFETTRRAPFGPLLKLLSSLFRQVWGERNTETPFHQSLKQYVRPLWPNLHRVLGLPEFLLGPVEHSVTRAASGSQSSGWSKSGRGGLRRRGSSPGSPSSLSRGQKLSAPSSEDFLRRGTSTKSSRLMNTFLDLLRMFTNHKFICFCLDDLHFADTESLELITQVISSRLKMVIIITYRPEEMSAEQVEALVYPPETEEMPRARGPTITKIQLSPLTDDELVQYVAATLCKPKEDVTGLAMVIQVKSAGNPFLMREMLSACYRKKCIWYDYHTSQWHYDVNRVFEQFKGDSNYEILDTDFITGRLNELPPASRSILAWAALLGNAFSFEMVCHLLTGEFKYFDEAGHPFSEGPCAQVYTQQEAVSGLQAAIQACVITSSETDDRFRFAHDRYVQAASALKQCNSRAMHFIIAQTLMKYYCDDVKSREIAAFHICESIDIIKNQVRERAPYRKLLCECAGLANENGARTSAAKYYSNALALLQPDPWADDGEDVSYEETRQLYLRAAECYLYMGQHPLTNSTLDMVFKRAKTPMDKAPAYVIQSRIFSQNGNSLTALRCLKDCLKVLEIDYHEKPTYEECDKKFEQISAKIKSMDRADILNVTQASDARVSSVGAVLVEAISAAWWCDCVEFYSLALVMLELHFSDGAFPQTGMGFLHLSLVALTRFNMVQLAVDLAGYAMELIDAFRDPFSMARGYMIFANFIGHVQYPISTTAAQLDGSIEYAAFAGGRLSAILGAGLAAQIKFFASENCADLEAFCQFACEDVPNWHQDARGGTLLIAVRQVCRALQGKTNITSSTDMMCDDQHNTVSYKTWLQGKSDNGLRALAFYNSVEIVPLYLYGFYERAAEVGKNCRQNEGLLWSARNTQLAALFYGLALAGLILRKEQDPRARPDDDMDQVRETIKELEALKQKFLDWSVVTDVNYLAWTRLLEAQIAELEGDQGRAIRHYEEALDHASEHEFVFEEALGNYLMAGIFVRHSARRSARSALRDAIALYRQMGATGIAERIEREHSLLLHGPTRNPRTTEVGVQTDFAGDAPSGQYRAVEVDGEEDHLTDQAAQVGMLALKGERLGAWRGTMQPEAGAGLPALDMIDLHAILQSSQVISSVLQVEELLKTMCDVILQTCGGSATLAAIVVQDEGNTEWCVAASGDPERGAEAHKPGIPLTGTSLVAENVVLYSTRFREAVFIADLINDERFGNVSECWLQRNPLSKAVIAIPICHGSKPLLGVLYLEGLPGSFTDRNVTVLQLLVNQIGISYSNALSMKAVEKVSAENVSMVALQKRALHKAIEAENKAKAAEQEAKRNVQLAEEAEAEAKRNVKLAEEAAKAKSIFLANVSHELRTPLNGVIGNSELLRDSNLTSEQQEMAESIRLSADLLLTVINDILDFSRMEADKMKLYVIAFNPKEMVQEVVRAVSYRNQEKTSQGVVQIIKQINLPTDMLVYGDPVRLHQVLGNLIGNSLKFTEKGSITIGARVDAETDDKATMTFWVEDTGIGIPPAQLAKLFQPFSQADPSTARKYGGSGLGLSICKSLIETIMKGRIYLDSKENVGTRAWFTVTFDKARPEVSAGDAQTKPSQQLLPEISAKSPPPADGMTFDRDVSPNPFLDLSKIPKSELRVCIAEDNPINRKIAIQYVQRLGYNVVDAYDNGLKAVEALRQKAKDGEPYHVILMDVQMPVLDGYEATKLLRQDPIEAVRDILVIAMTASAIQGDREKCLAAGMNDYLAKPVKSDVLKKKLDTYIGAQPVSEDGVIPSPPLNSQTATPTPLAPQPIHLPLHPVPNGTSSQGLPVPSNNESTISSTTPTNLSRSSSDNRRSSDNGSVENLNSAPPAKRQPRKLTKNRGNSDTSVTTVIAVPSPSTTPAPSVVQSERSRPGVLQKRNHS</sequence>
<feature type="compositionally biased region" description="Low complexity" evidence="15">
    <location>
        <begin position="489"/>
        <end position="498"/>
    </location>
</feature>
<feature type="compositionally biased region" description="Low complexity" evidence="15">
    <location>
        <begin position="532"/>
        <end position="543"/>
    </location>
</feature>
<dbReference type="SUPFAM" id="SSF52540">
    <property type="entry name" value="P-loop containing nucleoside triphosphate hydrolases"/>
    <property type="match status" value="1"/>
</dbReference>
<evidence type="ECO:0000259" key="17">
    <source>
        <dbReference type="PROSITE" id="PS50109"/>
    </source>
</evidence>
<dbReference type="PROSITE" id="PS50109">
    <property type="entry name" value="HIS_KIN"/>
    <property type="match status" value="1"/>
</dbReference>
<dbReference type="InParanoid" id="A0A507ALA3"/>
<dbReference type="InterPro" id="IPR011990">
    <property type="entry name" value="TPR-like_helical_dom_sf"/>
</dbReference>
<evidence type="ECO:0000256" key="13">
    <source>
        <dbReference type="PROSITE-ProRule" id="PRU00169"/>
    </source>
</evidence>
<dbReference type="PROSITE" id="PS50110">
    <property type="entry name" value="RESPONSE_REGULATORY"/>
    <property type="match status" value="1"/>
</dbReference>
<keyword evidence="5 13" id="KW-0597">Phosphoprotein</keyword>
<dbReference type="Pfam" id="PF13191">
    <property type="entry name" value="AAA_16"/>
    <property type="match status" value="1"/>
</dbReference>
<keyword evidence="6" id="KW-0808">Transferase</keyword>
<feature type="domain" description="Histidine kinase" evidence="17">
    <location>
        <begin position="1978"/>
        <end position="2204"/>
    </location>
</feature>
<evidence type="ECO:0000256" key="5">
    <source>
        <dbReference type="ARBA" id="ARBA00022553"/>
    </source>
</evidence>
<feature type="compositionally biased region" description="Low complexity" evidence="15">
    <location>
        <begin position="94"/>
        <end position="110"/>
    </location>
</feature>
<dbReference type="InterPro" id="IPR003018">
    <property type="entry name" value="GAF"/>
</dbReference>
<comment type="catalytic activity">
    <reaction evidence="1">
        <text>ATP + protein L-histidine = ADP + protein N-phospho-L-histidine.</text>
        <dbReference type="EC" id="2.7.13.3"/>
    </reaction>
</comment>
<keyword evidence="10" id="KW-0067">ATP-binding</keyword>
<feature type="compositionally biased region" description="Low complexity" evidence="15">
    <location>
        <begin position="734"/>
        <end position="746"/>
    </location>
</feature>
<dbReference type="SMART" id="SM00065">
    <property type="entry name" value="GAF"/>
    <property type="match status" value="1"/>
</dbReference>
<evidence type="ECO:0000256" key="6">
    <source>
        <dbReference type="ARBA" id="ARBA00022679"/>
    </source>
</evidence>
<dbReference type="Gene3D" id="1.10.510.10">
    <property type="entry name" value="Transferase(Phosphotransferase) domain 1"/>
    <property type="match status" value="1"/>
</dbReference>
<dbReference type="Gene3D" id="3.30.565.10">
    <property type="entry name" value="Histidine kinase-like ATPase, C-terminal domain"/>
    <property type="match status" value="1"/>
</dbReference>
<evidence type="ECO:0000313" key="19">
    <source>
        <dbReference type="EMBL" id="TPX07877.1"/>
    </source>
</evidence>
<dbReference type="Gene3D" id="3.40.50.2300">
    <property type="match status" value="1"/>
</dbReference>
<gene>
    <name evidence="19" type="ORF">E0L32_010452</name>
</gene>
<evidence type="ECO:0000256" key="3">
    <source>
        <dbReference type="ARBA" id="ARBA00012438"/>
    </source>
</evidence>
<feature type="modified residue" description="4-aspartylphosphate" evidence="13">
    <location>
        <position position="2315"/>
    </location>
</feature>
<feature type="compositionally biased region" description="Low complexity" evidence="15">
    <location>
        <begin position="714"/>
        <end position="724"/>
    </location>
</feature>
<dbReference type="Pfam" id="PF00512">
    <property type="entry name" value="HisKA"/>
    <property type="match status" value="1"/>
</dbReference>
<dbReference type="GO" id="GO:0000155">
    <property type="term" value="F:phosphorelay sensor kinase activity"/>
    <property type="evidence" value="ECO:0007669"/>
    <property type="project" value="InterPro"/>
</dbReference>
<feature type="compositionally biased region" description="Polar residues" evidence="15">
    <location>
        <begin position="569"/>
        <end position="591"/>
    </location>
</feature>
<dbReference type="GO" id="GO:0005886">
    <property type="term" value="C:plasma membrane"/>
    <property type="evidence" value="ECO:0007669"/>
    <property type="project" value="UniProtKB-SubCell"/>
</dbReference>
<organism evidence="19 20">
    <name type="scientific">Thyridium curvatum</name>
    <dbReference type="NCBI Taxonomy" id="1093900"/>
    <lineage>
        <taxon>Eukaryota</taxon>
        <taxon>Fungi</taxon>
        <taxon>Dikarya</taxon>
        <taxon>Ascomycota</taxon>
        <taxon>Pezizomycotina</taxon>
        <taxon>Sordariomycetes</taxon>
        <taxon>Sordariomycetidae</taxon>
        <taxon>Thyridiales</taxon>
        <taxon>Thyridiaceae</taxon>
        <taxon>Thyridium</taxon>
    </lineage>
</organism>
<dbReference type="EMBL" id="SKBQ01000084">
    <property type="protein sequence ID" value="TPX07877.1"/>
    <property type="molecule type" value="Genomic_DNA"/>
</dbReference>
<dbReference type="FunFam" id="3.40.50.2300:FF:000285">
    <property type="entry name" value="Putative sensor histidine kinase/response regulator"/>
    <property type="match status" value="1"/>
</dbReference>
<dbReference type="Pfam" id="PF13185">
    <property type="entry name" value="GAF_2"/>
    <property type="match status" value="1"/>
</dbReference>
<dbReference type="InterPro" id="IPR001789">
    <property type="entry name" value="Sig_transdc_resp-reg_receiver"/>
</dbReference>
<dbReference type="SUPFAM" id="SSF56112">
    <property type="entry name" value="Protein kinase-like (PK-like)"/>
    <property type="match status" value="1"/>
</dbReference>
<feature type="compositionally biased region" description="Polar residues" evidence="15">
    <location>
        <begin position="2424"/>
        <end position="2449"/>
    </location>
</feature>
<evidence type="ECO:0000259" key="18">
    <source>
        <dbReference type="PROSITE" id="PS50110"/>
    </source>
</evidence>
<evidence type="ECO:0000256" key="12">
    <source>
        <dbReference type="ARBA" id="ARBA00023136"/>
    </source>
</evidence>
<keyword evidence="8" id="KW-0547">Nucleotide-binding</keyword>
<keyword evidence="11" id="KW-1133">Transmembrane helix</keyword>
<feature type="region of interest" description="Disordered" evidence="15">
    <location>
        <begin position="460"/>
        <end position="591"/>
    </location>
</feature>
<protein>
    <recommendedName>
        <fullName evidence="3">histidine kinase</fullName>
        <ecNumber evidence="3">2.7.13.3</ecNumber>
    </recommendedName>
</protein>
<reference evidence="19 20" key="1">
    <citation type="submission" date="2019-06" db="EMBL/GenBank/DDBJ databases">
        <title>Draft genome sequence of the filamentous fungus Phialemoniopsis curvata isolated from diesel fuel.</title>
        <authorList>
            <person name="Varaljay V.A."/>
            <person name="Lyon W.J."/>
            <person name="Crouch A.L."/>
            <person name="Drake C.E."/>
            <person name="Hollomon J.M."/>
            <person name="Nadeau L.J."/>
            <person name="Nunn H.S."/>
            <person name="Stevenson B.S."/>
            <person name="Bojanowski C.L."/>
            <person name="Crookes-Goodson W.J."/>
        </authorList>
    </citation>
    <scope>NUCLEOTIDE SEQUENCE [LARGE SCALE GENOMIC DNA]</scope>
    <source>
        <strain evidence="19 20">D216</strain>
    </source>
</reference>
<dbReference type="FunFam" id="3.30.565.10:FF:000010">
    <property type="entry name" value="Sensor histidine kinase RcsC"/>
    <property type="match status" value="1"/>
</dbReference>
<dbReference type="GeneID" id="41977899"/>
<dbReference type="InterPro" id="IPR036097">
    <property type="entry name" value="HisK_dim/P_sf"/>
</dbReference>
<dbReference type="SMART" id="SM00387">
    <property type="entry name" value="HATPase_c"/>
    <property type="match status" value="1"/>
</dbReference>
<dbReference type="InterPro" id="IPR041664">
    <property type="entry name" value="AAA_16"/>
</dbReference>
<feature type="region of interest" description="Disordered" evidence="15">
    <location>
        <begin position="2389"/>
        <end position="2526"/>
    </location>
</feature>
<dbReference type="InterPro" id="IPR004358">
    <property type="entry name" value="Sig_transdc_His_kin-like_C"/>
</dbReference>
<name>A0A507ALA3_9PEZI</name>
<dbReference type="CDD" id="cd17546">
    <property type="entry name" value="REC_hyHK_CKI1_RcsC-like"/>
    <property type="match status" value="1"/>
</dbReference>
<dbReference type="GO" id="GO:0005524">
    <property type="term" value="F:ATP binding"/>
    <property type="evidence" value="ECO:0007669"/>
    <property type="project" value="UniProtKB-KW"/>
</dbReference>
<dbReference type="InterPro" id="IPR029016">
    <property type="entry name" value="GAF-like_dom_sf"/>
</dbReference>
<keyword evidence="14" id="KW-0175">Coiled coil</keyword>
<keyword evidence="20" id="KW-1185">Reference proteome</keyword>
<dbReference type="FunFam" id="3.30.450.40:FF:000044">
    <property type="entry name" value="Putative sensor histidine kinase/response regulator"/>
    <property type="match status" value="1"/>
</dbReference>
<accession>A0A507ALA3</accession>
<dbReference type="InterPro" id="IPR003594">
    <property type="entry name" value="HATPase_dom"/>
</dbReference>
<keyword evidence="4" id="KW-1003">Cell membrane</keyword>
<dbReference type="SMART" id="SM00448">
    <property type="entry name" value="REC"/>
    <property type="match status" value="1"/>
</dbReference>
<evidence type="ECO:0000256" key="8">
    <source>
        <dbReference type="ARBA" id="ARBA00022741"/>
    </source>
</evidence>
<keyword evidence="12" id="KW-0472">Membrane</keyword>
<dbReference type="InterPro" id="IPR003661">
    <property type="entry name" value="HisK_dim/P_dom"/>
</dbReference>
<dbReference type="GO" id="GO:0009927">
    <property type="term" value="F:histidine phosphotransfer kinase activity"/>
    <property type="evidence" value="ECO:0007669"/>
    <property type="project" value="TreeGrafter"/>
</dbReference>
<evidence type="ECO:0000256" key="4">
    <source>
        <dbReference type="ARBA" id="ARBA00022475"/>
    </source>
</evidence>
<dbReference type="SUPFAM" id="SSF55781">
    <property type="entry name" value="GAF domain-like"/>
    <property type="match status" value="1"/>
</dbReference>
<dbReference type="CDD" id="cd00082">
    <property type="entry name" value="HisKA"/>
    <property type="match status" value="1"/>
</dbReference>
<feature type="region of interest" description="Disordered" evidence="15">
    <location>
        <begin position="713"/>
        <end position="760"/>
    </location>
</feature>
<evidence type="ECO:0000256" key="1">
    <source>
        <dbReference type="ARBA" id="ARBA00000085"/>
    </source>
</evidence>
<dbReference type="Pfam" id="PF02518">
    <property type="entry name" value="HATPase_c"/>
    <property type="match status" value="1"/>
</dbReference>
<evidence type="ECO:0000256" key="9">
    <source>
        <dbReference type="ARBA" id="ARBA00022777"/>
    </source>
</evidence>